<dbReference type="GO" id="GO:0022857">
    <property type="term" value="F:transmembrane transporter activity"/>
    <property type="evidence" value="ECO:0007669"/>
    <property type="project" value="InterPro"/>
</dbReference>
<dbReference type="STRING" id="156980.SAMN04489745_3407"/>
<evidence type="ECO:0000256" key="3">
    <source>
        <dbReference type="ARBA" id="ARBA00022475"/>
    </source>
</evidence>
<organism evidence="9 10">
    <name type="scientific">Arthrobacter woluwensis</name>
    <dbReference type="NCBI Taxonomy" id="156980"/>
    <lineage>
        <taxon>Bacteria</taxon>
        <taxon>Bacillati</taxon>
        <taxon>Actinomycetota</taxon>
        <taxon>Actinomycetes</taxon>
        <taxon>Micrococcales</taxon>
        <taxon>Micrococcaceae</taxon>
        <taxon>Arthrobacter</taxon>
    </lineage>
</organism>
<sequence length="449" mass="47760">MSHTQSSPAAAPAPRDAPTLGTQATTALRTFFISGFGTALEFYDFIVYGLAAALVFPTLFFPATDRLTGTLVAFAAFGAGFIVRPLGGIVVGHFGDRIGRKSMLVMTLLLMGGSTFLIGCLPTYQNVGLLAPVLLVILRLVQGFAAGGEWGGASLFGIENSPENRRGLWGSFTSTGIGIGSLFGTGVFTVMTLLPESELTAWAWRVPFWLGGLLVLVGLIARTRMPHETVNTESAPRVPLLAAIRKHPKQMLLAIGVAFGYNTIAYIGSLFTVTYTEERGYTDTQSLLFQVAGSFAFMLAAPFMGLLSDRIGRKKVIAGGAVIYAVFFFLFFGMVDSRVAFLATVAFILVNIFMAMPQGCIPAFLGEQFSKESRYSSISATYQTGAALGGGTAASIATALFIAFNRGSLGIALYSGAACLVLALCVLGLRETYKVRTKDLGEKPQDVRV</sequence>
<feature type="domain" description="Major facilitator superfamily (MFS) profile" evidence="8">
    <location>
        <begin position="30"/>
        <end position="434"/>
    </location>
</feature>
<dbReference type="InterPro" id="IPR011701">
    <property type="entry name" value="MFS"/>
</dbReference>
<keyword evidence="6 7" id="KW-0472">Membrane</keyword>
<protein>
    <submittedName>
        <fullName evidence="9">Predicted arabinose efflux permease, MFS family</fullName>
    </submittedName>
</protein>
<feature type="transmembrane region" description="Helical" evidence="7">
    <location>
        <begin position="202"/>
        <end position="221"/>
    </location>
</feature>
<dbReference type="InterPro" id="IPR036259">
    <property type="entry name" value="MFS_trans_sf"/>
</dbReference>
<name>A0A1H4W4E2_9MICC</name>
<feature type="transmembrane region" description="Helical" evidence="7">
    <location>
        <begin position="251"/>
        <end position="275"/>
    </location>
</feature>
<feature type="transmembrane region" description="Helical" evidence="7">
    <location>
        <begin position="386"/>
        <end position="405"/>
    </location>
</feature>
<feature type="transmembrane region" description="Helical" evidence="7">
    <location>
        <begin position="341"/>
        <end position="365"/>
    </location>
</feature>
<reference evidence="9 10" key="1">
    <citation type="submission" date="2016-10" db="EMBL/GenBank/DDBJ databases">
        <authorList>
            <person name="de Groot N.N."/>
        </authorList>
    </citation>
    <scope>NUCLEOTIDE SEQUENCE [LARGE SCALE GENOMIC DNA]</scope>
    <source>
        <strain evidence="9 10">DSM 10495</strain>
    </source>
</reference>
<dbReference type="Gene3D" id="1.20.1250.20">
    <property type="entry name" value="MFS general substrate transporter like domains"/>
    <property type="match status" value="2"/>
</dbReference>
<keyword evidence="10" id="KW-1185">Reference proteome</keyword>
<dbReference type="RefSeq" id="WP_066217247.1">
    <property type="nucleotide sequence ID" value="NZ_FNSN01000004.1"/>
</dbReference>
<dbReference type="PANTHER" id="PTHR43045:SF1">
    <property type="entry name" value="SHIKIMATE TRANSPORTER"/>
    <property type="match status" value="1"/>
</dbReference>
<gene>
    <name evidence="9" type="ORF">SAMN04489745_3407</name>
</gene>
<evidence type="ECO:0000313" key="9">
    <source>
        <dbReference type="EMBL" id="SEC87980.1"/>
    </source>
</evidence>
<dbReference type="PANTHER" id="PTHR43045">
    <property type="entry name" value="SHIKIMATE TRANSPORTER"/>
    <property type="match status" value="1"/>
</dbReference>
<dbReference type="Proteomes" id="UP000182652">
    <property type="component" value="Unassembled WGS sequence"/>
</dbReference>
<proteinExistence type="predicted"/>
<evidence type="ECO:0000256" key="7">
    <source>
        <dbReference type="SAM" id="Phobius"/>
    </source>
</evidence>
<dbReference type="PROSITE" id="PS00217">
    <property type="entry name" value="SUGAR_TRANSPORT_2"/>
    <property type="match status" value="1"/>
</dbReference>
<evidence type="ECO:0000313" key="10">
    <source>
        <dbReference type="Proteomes" id="UP000182652"/>
    </source>
</evidence>
<dbReference type="InterPro" id="IPR020846">
    <property type="entry name" value="MFS_dom"/>
</dbReference>
<feature type="transmembrane region" description="Helical" evidence="7">
    <location>
        <begin position="103"/>
        <end position="124"/>
    </location>
</feature>
<feature type="transmembrane region" description="Helical" evidence="7">
    <location>
        <begin position="168"/>
        <end position="190"/>
    </location>
</feature>
<dbReference type="PROSITE" id="PS50850">
    <property type="entry name" value="MFS"/>
    <property type="match status" value="1"/>
</dbReference>
<feature type="transmembrane region" description="Helical" evidence="7">
    <location>
        <begin position="130"/>
        <end position="156"/>
    </location>
</feature>
<dbReference type="PROSITE" id="PS00216">
    <property type="entry name" value="SUGAR_TRANSPORT_1"/>
    <property type="match status" value="1"/>
</dbReference>
<dbReference type="InterPro" id="IPR005829">
    <property type="entry name" value="Sugar_transporter_CS"/>
</dbReference>
<feature type="transmembrane region" description="Helical" evidence="7">
    <location>
        <begin position="42"/>
        <end position="61"/>
    </location>
</feature>
<keyword evidence="5 7" id="KW-1133">Transmembrane helix</keyword>
<dbReference type="Pfam" id="PF07690">
    <property type="entry name" value="MFS_1"/>
    <property type="match status" value="1"/>
</dbReference>
<evidence type="ECO:0000256" key="6">
    <source>
        <dbReference type="ARBA" id="ARBA00023136"/>
    </source>
</evidence>
<evidence type="ECO:0000256" key="5">
    <source>
        <dbReference type="ARBA" id="ARBA00022989"/>
    </source>
</evidence>
<feature type="transmembrane region" description="Helical" evidence="7">
    <location>
        <begin position="67"/>
        <end position="91"/>
    </location>
</feature>
<dbReference type="SUPFAM" id="SSF103473">
    <property type="entry name" value="MFS general substrate transporter"/>
    <property type="match status" value="1"/>
</dbReference>
<evidence type="ECO:0000256" key="1">
    <source>
        <dbReference type="ARBA" id="ARBA00004651"/>
    </source>
</evidence>
<accession>A0A1H4W4E2</accession>
<keyword evidence="2" id="KW-0813">Transport</keyword>
<keyword evidence="4 7" id="KW-0812">Transmembrane</keyword>
<evidence type="ECO:0000256" key="4">
    <source>
        <dbReference type="ARBA" id="ARBA00022692"/>
    </source>
</evidence>
<keyword evidence="3" id="KW-1003">Cell membrane</keyword>
<dbReference type="GO" id="GO:0005886">
    <property type="term" value="C:plasma membrane"/>
    <property type="evidence" value="ECO:0007669"/>
    <property type="project" value="UniProtKB-SubCell"/>
</dbReference>
<comment type="subcellular location">
    <subcellularLocation>
        <location evidence="1">Cell membrane</location>
        <topology evidence="1">Multi-pass membrane protein</topology>
    </subcellularLocation>
</comment>
<evidence type="ECO:0000256" key="2">
    <source>
        <dbReference type="ARBA" id="ARBA00022448"/>
    </source>
</evidence>
<feature type="transmembrane region" description="Helical" evidence="7">
    <location>
        <begin position="411"/>
        <end position="429"/>
    </location>
</feature>
<evidence type="ECO:0000259" key="8">
    <source>
        <dbReference type="PROSITE" id="PS50850"/>
    </source>
</evidence>
<feature type="transmembrane region" description="Helical" evidence="7">
    <location>
        <begin position="316"/>
        <end position="335"/>
    </location>
</feature>
<dbReference type="EMBL" id="FNSN01000004">
    <property type="protein sequence ID" value="SEC87980.1"/>
    <property type="molecule type" value="Genomic_DNA"/>
</dbReference>
<dbReference type="AlphaFoldDB" id="A0A1H4W4E2"/>
<feature type="transmembrane region" description="Helical" evidence="7">
    <location>
        <begin position="287"/>
        <end position="307"/>
    </location>
</feature>